<feature type="transmembrane region" description="Helical" evidence="2">
    <location>
        <begin position="12"/>
        <end position="34"/>
    </location>
</feature>
<comment type="caution">
    <text evidence="3">The sequence shown here is derived from an EMBL/GenBank/DDBJ whole genome shotgun (WGS) entry which is preliminary data.</text>
</comment>
<organism evidence="3 4">
    <name type="scientific">Folsomia candida</name>
    <name type="common">Springtail</name>
    <dbReference type="NCBI Taxonomy" id="158441"/>
    <lineage>
        <taxon>Eukaryota</taxon>
        <taxon>Metazoa</taxon>
        <taxon>Ecdysozoa</taxon>
        <taxon>Arthropoda</taxon>
        <taxon>Hexapoda</taxon>
        <taxon>Collembola</taxon>
        <taxon>Entomobryomorpha</taxon>
        <taxon>Isotomoidea</taxon>
        <taxon>Isotomidae</taxon>
        <taxon>Proisotominae</taxon>
        <taxon>Folsomia</taxon>
    </lineage>
</organism>
<evidence type="ECO:0000256" key="1">
    <source>
        <dbReference type="SAM" id="Coils"/>
    </source>
</evidence>
<sequence length="427" mass="48569">MGPIRVRRVVPIVVGWIFLSVAASAGIGIGGYAIHKTDQLEVSQLEIERTLDDMERKAQITSEELIFLKGEVKKLSVTVNSLIDDTNSFKERSILVQYIVSYIISRLLVGRGVVQHTRTLWRKHKMDDSFFDFMNITLPCDANCPLEYGEFKRCSMNGDGNALTLEFAVPIVNTNLTMLQADAFFLMVKEKGRTCTATYHGPRHAIISLGEDCIYSVALGQKDMLVPSASCISQSRHFNDVYKMTKCMESKEGDESDFIQVKTYNNMFHIYCPGLEFMYGSQRNVKCPNHVFKLPLTGTFTLNNITYKGQAINLVYNEKEDPLMMEKLAWHLTPSVKWDELNRTMELLTPLDENHWYRFNDTNFWIIVALIGGGFAMILGLILHTKLTLCCRQNSDKVSEDKIINRTGIQLRDLNNDAESLEESIRG</sequence>
<keyword evidence="2" id="KW-0812">Transmembrane</keyword>
<keyword evidence="2" id="KW-1133">Transmembrane helix</keyword>
<gene>
    <name evidence="3" type="ORF">Fcan01_19895</name>
</gene>
<accession>A0A226DM41</accession>
<proteinExistence type="predicted"/>
<reference evidence="3 4" key="1">
    <citation type="submission" date="2015-12" db="EMBL/GenBank/DDBJ databases">
        <title>The genome of Folsomia candida.</title>
        <authorList>
            <person name="Faddeeva A."/>
            <person name="Derks M.F."/>
            <person name="Anvar Y."/>
            <person name="Smit S."/>
            <person name="Van Straalen N."/>
            <person name="Roelofs D."/>
        </authorList>
    </citation>
    <scope>NUCLEOTIDE SEQUENCE [LARGE SCALE GENOMIC DNA]</scope>
    <source>
        <strain evidence="3 4">VU population</strain>
        <tissue evidence="3">Whole body</tissue>
    </source>
</reference>
<name>A0A226DM41_FOLCA</name>
<dbReference type="AlphaFoldDB" id="A0A226DM41"/>
<protein>
    <submittedName>
        <fullName evidence="3">Uncharacterized protein</fullName>
    </submittedName>
</protein>
<evidence type="ECO:0000256" key="2">
    <source>
        <dbReference type="SAM" id="Phobius"/>
    </source>
</evidence>
<evidence type="ECO:0000313" key="3">
    <source>
        <dbReference type="EMBL" id="OXA45286.1"/>
    </source>
</evidence>
<keyword evidence="2" id="KW-0472">Membrane</keyword>
<keyword evidence="1" id="KW-0175">Coiled coil</keyword>
<evidence type="ECO:0000313" key="4">
    <source>
        <dbReference type="Proteomes" id="UP000198287"/>
    </source>
</evidence>
<feature type="coiled-coil region" evidence="1">
    <location>
        <begin position="44"/>
        <end position="71"/>
    </location>
</feature>
<keyword evidence="4" id="KW-1185">Reference proteome</keyword>
<dbReference type="EMBL" id="LNIX01000018">
    <property type="protein sequence ID" value="OXA45286.1"/>
    <property type="molecule type" value="Genomic_DNA"/>
</dbReference>
<dbReference type="Proteomes" id="UP000198287">
    <property type="component" value="Unassembled WGS sequence"/>
</dbReference>
<feature type="transmembrane region" description="Helical" evidence="2">
    <location>
        <begin position="364"/>
        <end position="383"/>
    </location>
</feature>